<gene>
    <name evidence="1" type="ORF">GCM10022224_103940</name>
</gene>
<keyword evidence="2" id="KW-1185">Reference proteome</keyword>
<evidence type="ECO:0000313" key="1">
    <source>
        <dbReference type="EMBL" id="GAA3721710.1"/>
    </source>
</evidence>
<name>A0ABP7ETC1_9ACTN</name>
<dbReference type="RefSeq" id="WP_344897736.1">
    <property type="nucleotide sequence ID" value="NZ_BAAAZP010000274.1"/>
</dbReference>
<protein>
    <submittedName>
        <fullName evidence="1">Uncharacterized protein</fullName>
    </submittedName>
</protein>
<proteinExistence type="predicted"/>
<comment type="caution">
    <text evidence="1">The sequence shown here is derived from an EMBL/GenBank/DDBJ whole genome shotgun (WGS) entry which is preliminary data.</text>
</comment>
<evidence type="ECO:0000313" key="2">
    <source>
        <dbReference type="Proteomes" id="UP001500902"/>
    </source>
</evidence>
<reference evidence="2" key="1">
    <citation type="journal article" date="2019" name="Int. J. Syst. Evol. Microbiol.">
        <title>The Global Catalogue of Microorganisms (GCM) 10K type strain sequencing project: providing services to taxonomists for standard genome sequencing and annotation.</title>
        <authorList>
            <consortium name="The Broad Institute Genomics Platform"/>
            <consortium name="The Broad Institute Genome Sequencing Center for Infectious Disease"/>
            <person name="Wu L."/>
            <person name="Ma J."/>
        </authorList>
    </citation>
    <scope>NUCLEOTIDE SEQUENCE [LARGE SCALE GENOMIC DNA]</scope>
    <source>
        <strain evidence="2">JCM 16904</strain>
    </source>
</reference>
<dbReference type="Proteomes" id="UP001500902">
    <property type="component" value="Unassembled WGS sequence"/>
</dbReference>
<sequence length="139" mass="13761">MVTRIPDGVRSAACDAVVDRVDAGTTNPAGRLRIYSGSQPASANSAPTGTLLAEVPLALPAFTAASNGVATLLGVPLNTDGLAAGTAGWFRIEDRDGATVIDGSAGTAGTQLILNTATISPGVTVQINSGTITMPGSEP</sequence>
<accession>A0ABP7ETC1</accession>
<organism evidence="1 2">
    <name type="scientific">Nonomuraea antimicrobica</name>
    <dbReference type="NCBI Taxonomy" id="561173"/>
    <lineage>
        <taxon>Bacteria</taxon>
        <taxon>Bacillati</taxon>
        <taxon>Actinomycetota</taxon>
        <taxon>Actinomycetes</taxon>
        <taxon>Streptosporangiales</taxon>
        <taxon>Streptosporangiaceae</taxon>
        <taxon>Nonomuraea</taxon>
    </lineage>
</organism>
<dbReference type="EMBL" id="BAAAZP010000274">
    <property type="protein sequence ID" value="GAA3721710.1"/>
    <property type="molecule type" value="Genomic_DNA"/>
</dbReference>